<protein>
    <recommendedName>
        <fullName evidence="3">Bacteriocin</fullName>
    </recommendedName>
</protein>
<accession>A0A8J7I9W2</accession>
<keyword evidence="2" id="KW-1185">Reference proteome</keyword>
<dbReference type="RefSeq" id="WP_214436040.1">
    <property type="nucleotide sequence ID" value="NZ_CAWPUQ010000215.1"/>
</dbReference>
<proteinExistence type="predicted"/>
<sequence>MSSIKIIDLQPDRQVEKLKLSEADLKAVSGGIQFQRLSSNLVDMTFGGFKLKI</sequence>
<evidence type="ECO:0008006" key="3">
    <source>
        <dbReference type="Google" id="ProtNLM"/>
    </source>
</evidence>
<reference evidence="1 2" key="1">
    <citation type="journal article" date="2021" name="Int. J. Syst. Evol. Microbiol.">
        <title>Amazonocrinis nigriterrae gen. nov., sp. nov., Atlanticothrix silvestris gen. nov., sp. nov. and Dendronalium phyllosphericum gen. nov., sp. nov., nostocacean cyanobacteria from Brazilian environments.</title>
        <authorList>
            <person name="Alvarenga D.O."/>
            <person name="Andreote A.P.D."/>
            <person name="Branco L.H.Z."/>
            <person name="Delbaje E."/>
            <person name="Cruz R.B."/>
            <person name="Varani A.M."/>
            <person name="Fiore M.F."/>
        </authorList>
    </citation>
    <scope>NUCLEOTIDE SEQUENCE [LARGE SCALE GENOMIC DNA]</scope>
    <source>
        <strain evidence="1 2">CENA369</strain>
    </source>
</reference>
<dbReference type="Proteomes" id="UP000662314">
    <property type="component" value="Unassembled WGS sequence"/>
</dbReference>
<comment type="caution">
    <text evidence="1">The sequence shown here is derived from an EMBL/GenBank/DDBJ whole genome shotgun (WGS) entry which is preliminary data.</text>
</comment>
<evidence type="ECO:0000313" key="2">
    <source>
        <dbReference type="Proteomes" id="UP000662314"/>
    </source>
</evidence>
<name>A0A8J7I9W2_9NOST</name>
<dbReference type="AlphaFoldDB" id="A0A8J7I9W2"/>
<dbReference type="EMBL" id="JAECZA010000281">
    <property type="protein sequence ID" value="MBH8577345.1"/>
    <property type="molecule type" value="Genomic_DNA"/>
</dbReference>
<gene>
    <name evidence="1" type="ORF">I8752_31140</name>
</gene>
<evidence type="ECO:0000313" key="1">
    <source>
        <dbReference type="EMBL" id="MBH8577345.1"/>
    </source>
</evidence>
<organism evidence="1 2">
    <name type="scientific">Dendronalium phyllosphericum CENA369</name>
    <dbReference type="NCBI Taxonomy" id="1725256"/>
    <lineage>
        <taxon>Bacteria</taxon>
        <taxon>Bacillati</taxon>
        <taxon>Cyanobacteriota</taxon>
        <taxon>Cyanophyceae</taxon>
        <taxon>Nostocales</taxon>
        <taxon>Nostocaceae</taxon>
        <taxon>Dendronalium</taxon>
        <taxon>Dendronalium phyllosphericum</taxon>
    </lineage>
</organism>